<dbReference type="HOGENOM" id="CLU_074514_2_0_11"/>
<dbReference type="InParanoid" id="C7Q5J1"/>
<accession>C7Q5J1</accession>
<organism evidence="2 3">
    <name type="scientific">Catenulispora acidiphila (strain DSM 44928 / JCM 14897 / NBRC 102108 / NRRL B-24433 / ID139908)</name>
    <dbReference type="NCBI Taxonomy" id="479433"/>
    <lineage>
        <taxon>Bacteria</taxon>
        <taxon>Bacillati</taxon>
        <taxon>Actinomycetota</taxon>
        <taxon>Actinomycetes</taxon>
        <taxon>Catenulisporales</taxon>
        <taxon>Catenulisporaceae</taxon>
        <taxon>Catenulispora</taxon>
    </lineage>
</organism>
<dbReference type="eggNOG" id="COG4544">
    <property type="taxonomic scope" value="Bacteria"/>
</dbReference>
<reference evidence="2 3" key="1">
    <citation type="journal article" date="2009" name="Stand. Genomic Sci.">
        <title>Complete genome sequence of Catenulispora acidiphila type strain (ID 139908).</title>
        <authorList>
            <person name="Copeland A."/>
            <person name="Lapidus A."/>
            <person name="Glavina Del Rio T."/>
            <person name="Nolan M."/>
            <person name="Lucas S."/>
            <person name="Chen F."/>
            <person name="Tice H."/>
            <person name="Cheng J.F."/>
            <person name="Bruce D."/>
            <person name="Goodwin L."/>
            <person name="Pitluck S."/>
            <person name="Mikhailova N."/>
            <person name="Pati A."/>
            <person name="Ivanova N."/>
            <person name="Mavromatis K."/>
            <person name="Chen A."/>
            <person name="Palaniappan K."/>
            <person name="Chain P."/>
            <person name="Land M."/>
            <person name="Hauser L."/>
            <person name="Chang Y.J."/>
            <person name="Jeffries C.D."/>
            <person name="Chertkov O."/>
            <person name="Brettin T."/>
            <person name="Detter J.C."/>
            <person name="Han C."/>
            <person name="Ali Z."/>
            <person name="Tindall B.J."/>
            <person name="Goker M."/>
            <person name="Bristow J."/>
            <person name="Eisen J.A."/>
            <person name="Markowitz V."/>
            <person name="Hugenholtz P."/>
            <person name="Kyrpides N.C."/>
            <person name="Klenk H.P."/>
        </authorList>
    </citation>
    <scope>NUCLEOTIDE SEQUENCE [LARGE SCALE GENOMIC DNA]</scope>
    <source>
        <strain evidence="3">DSM 44928 / JCM 14897 / NBRC 102108 / NRRL B-24433 / ID139908</strain>
    </source>
</reference>
<feature type="region of interest" description="Disordered" evidence="1">
    <location>
        <begin position="198"/>
        <end position="218"/>
    </location>
</feature>
<gene>
    <name evidence="2" type="ordered locus">Caci_8989</name>
</gene>
<dbReference type="KEGG" id="cai:Caci_8989"/>
<proteinExistence type="predicted"/>
<evidence type="ECO:0000256" key="1">
    <source>
        <dbReference type="SAM" id="MobiDB-lite"/>
    </source>
</evidence>
<dbReference type="AlphaFoldDB" id="C7Q5J1"/>
<evidence type="ECO:0000313" key="3">
    <source>
        <dbReference type="Proteomes" id="UP000000851"/>
    </source>
</evidence>
<dbReference type="Proteomes" id="UP000000851">
    <property type="component" value="Chromosome"/>
</dbReference>
<name>C7Q5J1_CATAD</name>
<sequence length="218" mass="22879">MHECLSLLVPGGVLERGTIVALPPRPGSSPQLGTGPGYLALGLLAGATAGGAWAAAVGFPDLGIAAAAGLGADLSRFLLLDEPGDRWPEAVALLAKAVDIVLLRLPHRPTGQQVRVLTSKVRTTERQRGAVLVVAGDWPEAHLRMRTDRQQWFGLGEGTGHLTGRRAAIVSDGRATRGRNRTADLWLPGADGSMSAYSEASGAQWNPHAGTRPRLRIA</sequence>
<evidence type="ECO:0000313" key="2">
    <source>
        <dbReference type="EMBL" id="ACU77802.1"/>
    </source>
</evidence>
<dbReference type="EMBL" id="CP001700">
    <property type="protein sequence ID" value="ACU77802.1"/>
    <property type="molecule type" value="Genomic_DNA"/>
</dbReference>
<dbReference type="STRING" id="479433.Caci_8989"/>
<protein>
    <submittedName>
        <fullName evidence="2">Uncharacterized protein</fullName>
    </submittedName>
</protein>
<keyword evidence="3" id="KW-1185">Reference proteome</keyword>